<protein>
    <submittedName>
        <fullName evidence="2">Uncharacterized protein</fullName>
    </submittedName>
</protein>
<keyword evidence="3" id="KW-1185">Reference proteome</keyword>
<dbReference type="VEuPathDB" id="FungiDB:Z517_06063"/>
<dbReference type="STRING" id="1442368.A0A0D2DNY0"/>
<gene>
    <name evidence="2" type="ORF">Z517_06063</name>
</gene>
<dbReference type="Proteomes" id="UP000053029">
    <property type="component" value="Unassembled WGS sequence"/>
</dbReference>
<dbReference type="RefSeq" id="XP_013283259.1">
    <property type="nucleotide sequence ID" value="XM_013427805.1"/>
</dbReference>
<feature type="region of interest" description="Disordered" evidence="1">
    <location>
        <begin position="402"/>
        <end position="421"/>
    </location>
</feature>
<name>A0A0D2DNY0_9EURO</name>
<dbReference type="Pfam" id="PF11951">
    <property type="entry name" value="Fungal_trans_2"/>
    <property type="match status" value="1"/>
</dbReference>
<dbReference type="HOGENOM" id="CLU_591889_0_0_1"/>
<organism evidence="2 3">
    <name type="scientific">Fonsecaea pedrosoi CBS 271.37</name>
    <dbReference type="NCBI Taxonomy" id="1442368"/>
    <lineage>
        <taxon>Eukaryota</taxon>
        <taxon>Fungi</taxon>
        <taxon>Dikarya</taxon>
        <taxon>Ascomycota</taxon>
        <taxon>Pezizomycotina</taxon>
        <taxon>Eurotiomycetes</taxon>
        <taxon>Chaetothyriomycetidae</taxon>
        <taxon>Chaetothyriales</taxon>
        <taxon>Herpotrichiellaceae</taxon>
        <taxon>Fonsecaea</taxon>
    </lineage>
</organism>
<proteinExistence type="predicted"/>
<accession>A0A0D2DNY0</accession>
<dbReference type="AlphaFoldDB" id="A0A0D2DNY0"/>
<evidence type="ECO:0000313" key="2">
    <source>
        <dbReference type="EMBL" id="KIW79451.1"/>
    </source>
</evidence>
<dbReference type="InterPro" id="IPR021858">
    <property type="entry name" value="Fun_TF"/>
</dbReference>
<sequence>MMTSSVVRQMALCPSSYFFSLALGARAIAMWRGRGLLAQSKDAFETLRRSLQALDGRTDNTDTDMDLCEVNYHAHRTATVALSHRVLDNATGTPSNFDAVMSCLEERTRAGDLDVVELVSRATPVKDELVTRVTRLEAAADNSTTASGASKRASGRGPLPLDFLFPAYPYHRDEASAQTILEQTALITRIWAHAALAYLSVVLSSWQPSSSDIRHHVSRTIELLLILLTPQHHTVPYPSPSAFPPALLRTVVWPFYVAGCLAQSPEHHARLRELVEPLQTPSVFGTVYKALVIMEGVRPRRETGRVFEGMGMSMAESAGPTRSDTLLGLKLDGVFAANPTQYADAALPIPRVIIIGDGTTLTLRILPVYMNVLFVGPFSLGNAVHPPTACCAATHAHDSVQRRREYRVPASESSQSTKSKIPHAARYTKWTNWWIEEWISIKYSRRAVRNPLGACITQAGPE</sequence>
<evidence type="ECO:0000313" key="3">
    <source>
        <dbReference type="Proteomes" id="UP000053029"/>
    </source>
</evidence>
<dbReference type="EMBL" id="KN846972">
    <property type="protein sequence ID" value="KIW79451.1"/>
    <property type="molecule type" value="Genomic_DNA"/>
</dbReference>
<reference evidence="2 3" key="1">
    <citation type="submission" date="2015-01" db="EMBL/GenBank/DDBJ databases">
        <title>The Genome Sequence of Fonsecaea pedrosoi CBS 271.37.</title>
        <authorList>
            <consortium name="The Broad Institute Genomics Platform"/>
            <person name="Cuomo C."/>
            <person name="de Hoog S."/>
            <person name="Gorbushina A."/>
            <person name="Stielow B."/>
            <person name="Teixiera M."/>
            <person name="Abouelleil A."/>
            <person name="Chapman S.B."/>
            <person name="Priest M."/>
            <person name="Young S.K."/>
            <person name="Wortman J."/>
            <person name="Nusbaum C."/>
            <person name="Birren B."/>
        </authorList>
    </citation>
    <scope>NUCLEOTIDE SEQUENCE [LARGE SCALE GENOMIC DNA]</scope>
    <source>
        <strain evidence="2 3">CBS 271.37</strain>
    </source>
</reference>
<dbReference type="GeneID" id="25305553"/>
<evidence type="ECO:0000256" key="1">
    <source>
        <dbReference type="SAM" id="MobiDB-lite"/>
    </source>
</evidence>